<protein>
    <submittedName>
        <fullName evidence="1">Uncharacterized protein</fullName>
    </submittedName>
</protein>
<proteinExistence type="predicted"/>
<keyword evidence="2" id="KW-1185">Reference proteome</keyword>
<dbReference type="Proteomes" id="UP001177021">
    <property type="component" value="Unassembled WGS sequence"/>
</dbReference>
<comment type="caution">
    <text evidence="1">The sequence shown here is derived from an EMBL/GenBank/DDBJ whole genome shotgun (WGS) entry which is preliminary data.</text>
</comment>
<organism evidence="1 2">
    <name type="scientific">Trifolium pratense</name>
    <name type="common">Red clover</name>
    <dbReference type="NCBI Taxonomy" id="57577"/>
    <lineage>
        <taxon>Eukaryota</taxon>
        <taxon>Viridiplantae</taxon>
        <taxon>Streptophyta</taxon>
        <taxon>Embryophyta</taxon>
        <taxon>Tracheophyta</taxon>
        <taxon>Spermatophyta</taxon>
        <taxon>Magnoliopsida</taxon>
        <taxon>eudicotyledons</taxon>
        <taxon>Gunneridae</taxon>
        <taxon>Pentapetalae</taxon>
        <taxon>rosids</taxon>
        <taxon>fabids</taxon>
        <taxon>Fabales</taxon>
        <taxon>Fabaceae</taxon>
        <taxon>Papilionoideae</taxon>
        <taxon>50 kb inversion clade</taxon>
        <taxon>NPAAA clade</taxon>
        <taxon>Hologalegina</taxon>
        <taxon>IRL clade</taxon>
        <taxon>Trifolieae</taxon>
        <taxon>Trifolium</taxon>
    </lineage>
</organism>
<dbReference type="EMBL" id="CASHSV030000615">
    <property type="protein sequence ID" value="CAJ2672158.1"/>
    <property type="molecule type" value="Genomic_DNA"/>
</dbReference>
<evidence type="ECO:0000313" key="2">
    <source>
        <dbReference type="Proteomes" id="UP001177021"/>
    </source>
</evidence>
<evidence type="ECO:0000313" key="1">
    <source>
        <dbReference type="EMBL" id="CAJ2672158.1"/>
    </source>
</evidence>
<name>A0ACB0LUR0_TRIPR</name>
<sequence length="418" mass="45896">MSLLWKNTKIMDFISLITFLLFLTPAPSSSQNLGNKNNIVLTNRKMMFLKQENLTSYAVIFDAGSTGSRVHVYNFDQNLNLLHIGNNIEFTDKIKPGLSAYAENPEKGAKSLIPLLEEAESVVPENLHSKTLLKLGVTVNYAYGNLGKSYKNTMGVIDLGGGSVQMTYAVSKKTAQNAPKVADGEDPYIKKLVLKGKQYDLYVHSYLSFGKEATRAQVLKSTNGSANPCLLAGFNGTFTYTGEKYTAFASPSGANFDKCKNIILNKVLKVNAPCPYSNCTFGGIWSGGGGSGQKNLFAASAFHYLTEDVGLVDQNVANSKIHPVDIRNEAKRACALNFEDVKSTYPLLTEDKRPYVCLDLLYQHLLLVHGFGLKQKQEITVGGGIQYQNYVVEAAWPLGTAVEAISALPKFERLMYFI</sequence>
<accession>A0ACB0LUR0</accession>
<gene>
    <name evidence="1" type="ORF">MILVUS5_LOCUS35838</name>
</gene>
<reference evidence="1" key="1">
    <citation type="submission" date="2023-10" db="EMBL/GenBank/DDBJ databases">
        <authorList>
            <person name="Rodriguez Cubillos JULIANA M."/>
            <person name="De Vega J."/>
        </authorList>
    </citation>
    <scope>NUCLEOTIDE SEQUENCE</scope>
</reference>